<name>A0A316YYC6_9BASI</name>
<sequence>MRRENSAQTALPPHTAVASGSSKRKAGTPTAAAGAKRARKQNGHGDEKEEEEEEAEQEDEAEASAPGVRRNGKVATPSKVKASTPAPSGTPAAGSSRDADVVNSKKKKKKGPQGKDAKDGGKSGGKGAAAVRVPSLSTKAKGCEVPDSSVRRLVGHNGEVFVSSWNPSVPGLLASGAADATVRIWDLSDDADDGGAPTVCKHLPATHAKDVSALDWNPDGTLLASGSYDGILRLWTPQGDLHLVMSMHQGPIFAVRWNRKGNLLLTGSADGTAIVWDLNSGKVRQQFSTHSDSVLDIDWLCGSRWATAHPGSSPSAAADGTLATCSADNSVNLLRIGESRPVRTLRGHSDEVNAIRFNASGSLLASASDDMTCRIWDMDVILGADFAAPSVAFPASTHAPQPDQAASKAVLRGHTKELYAVAWAPPGSQADSARLVATSSFDRTARLWNADDGSCIRTFAEHTDSVYAICFSPDARYMATGGIDQRVYVTRVDVSLRNTDGPAMPLTHLSAQDGTIVKAYAGGGGVMDLSWHLERSGSALKRSASDGETHVNGRSSSSRADAMDEDGAPATASGAANASPNADASKKSAPTQRLAVAQSDRALVVLDLSELD</sequence>
<dbReference type="InterPro" id="IPR036322">
    <property type="entry name" value="WD40_repeat_dom_sf"/>
</dbReference>
<dbReference type="SMART" id="SM00320">
    <property type="entry name" value="WD40"/>
    <property type="match status" value="7"/>
</dbReference>
<feature type="repeat" description="WD" evidence="5">
    <location>
        <begin position="345"/>
        <end position="379"/>
    </location>
</feature>
<dbReference type="OrthoDB" id="10264639at2759"/>
<dbReference type="InterPro" id="IPR045183">
    <property type="entry name" value="Ebi-like"/>
</dbReference>
<feature type="repeat" description="WD" evidence="5">
    <location>
        <begin position="411"/>
        <end position="458"/>
    </location>
</feature>
<feature type="repeat" description="WD" evidence="5">
    <location>
        <begin position="153"/>
        <end position="188"/>
    </location>
</feature>
<dbReference type="PROSITE" id="PS50082">
    <property type="entry name" value="WD_REPEATS_2"/>
    <property type="match status" value="6"/>
</dbReference>
<evidence type="ECO:0000256" key="2">
    <source>
        <dbReference type="ARBA" id="ARBA00022574"/>
    </source>
</evidence>
<feature type="repeat" description="WD" evidence="5">
    <location>
        <begin position="245"/>
        <end position="286"/>
    </location>
</feature>
<comment type="subcellular location">
    <subcellularLocation>
        <location evidence="1">Nucleus</location>
    </subcellularLocation>
</comment>
<dbReference type="CDD" id="cd00200">
    <property type="entry name" value="WD40"/>
    <property type="match status" value="1"/>
</dbReference>
<evidence type="ECO:0000256" key="6">
    <source>
        <dbReference type="SAM" id="MobiDB-lite"/>
    </source>
</evidence>
<dbReference type="Proteomes" id="UP000245946">
    <property type="component" value="Unassembled WGS sequence"/>
</dbReference>
<keyword evidence="4" id="KW-0539">Nucleus</keyword>
<evidence type="ECO:0000313" key="8">
    <source>
        <dbReference type="Proteomes" id="UP000245946"/>
    </source>
</evidence>
<dbReference type="InterPro" id="IPR020472">
    <property type="entry name" value="WD40_PAC1"/>
</dbReference>
<feature type="compositionally biased region" description="Acidic residues" evidence="6">
    <location>
        <begin position="48"/>
        <end position="62"/>
    </location>
</feature>
<keyword evidence="8" id="KW-1185">Reference proteome</keyword>
<evidence type="ECO:0000256" key="1">
    <source>
        <dbReference type="ARBA" id="ARBA00004123"/>
    </source>
</evidence>
<dbReference type="PANTHER" id="PTHR22846">
    <property type="entry name" value="WD40 REPEAT PROTEIN"/>
    <property type="match status" value="1"/>
</dbReference>
<proteinExistence type="predicted"/>
<dbReference type="PROSITE" id="PS50294">
    <property type="entry name" value="WD_REPEATS_REGION"/>
    <property type="match status" value="5"/>
</dbReference>
<dbReference type="PRINTS" id="PR00320">
    <property type="entry name" value="GPROTEINBRPT"/>
</dbReference>
<reference evidence="7 8" key="1">
    <citation type="journal article" date="2018" name="Mol. Biol. Evol.">
        <title>Broad Genomic Sampling Reveals a Smut Pathogenic Ancestry of the Fungal Clade Ustilaginomycotina.</title>
        <authorList>
            <person name="Kijpornyongpan T."/>
            <person name="Mondo S.J."/>
            <person name="Barry K."/>
            <person name="Sandor L."/>
            <person name="Lee J."/>
            <person name="Lipzen A."/>
            <person name="Pangilinan J."/>
            <person name="LaButti K."/>
            <person name="Hainaut M."/>
            <person name="Henrissat B."/>
            <person name="Grigoriev I.V."/>
            <person name="Spatafora J.W."/>
            <person name="Aime M.C."/>
        </authorList>
    </citation>
    <scope>NUCLEOTIDE SEQUENCE [LARGE SCALE GENOMIC DNA]</scope>
    <source>
        <strain evidence="7 8">MCA 4186</strain>
    </source>
</reference>
<dbReference type="AlphaFoldDB" id="A0A316YYC6"/>
<dbReference type="GeneID" id="37266965"/>
<dbReference type="RefSeq" id="XP_025594736.1">
    <property type="nucleotide sequence ID" value="XM_025739419.1"/>
</dbReference>
<keyword evidence="3" id="KW-0677">Repeat</keyword>
<dbReference type="STRING" id="58919.A0A316YYC6"/>
<keyword evidence="2 5" id="KW-0853">WD repeat</keyword>
<dbReference type="GO" id="GO:0006357">
    <property type="term" value="P:regulation of transcription by RNA polymerase II"/>
    <property type="evidence" value="ECO:0007669"/>
    <property type="project" value="TreeGrafter"/>
</dbReference>
<feature type="compositionally biased region" description="Low complexity" evidence="6">
    <location>
        <begin position="568"/>
        <end position="589"/>
    </location>
</feature>
<feature type="repeat" description="WD" evidence="5">
    <location>
        <begin position="459"/>
        <end position="489"/>
    </location>
</feature>
<protein>
    <submittedName>
        <fullName evidence="7">WD40 repeat-like protein</fullName>
    </submittedName>
</protein>
<dbReference type="Gene3D" id="2.130.10.10">
    <property type="entry name" value="YVTN repeat-like/Quinoprotein amine dehydrogenase"/>
    <property type="match status" value="1"/>
</dbReference>
<gene>
    <name evidence="7" type="ORF">FA09DRAFT_197823</name>
</gene>
<feature type="region of interest" description="Disordered" evidence="6">
    <location>
        <begin position="1"/>
        <end position="146"/>
    </location>
</feature>
<evidence type="ECO:0000256" key="5">
    <source>
        <dbReference type="PROSITE-ProRule" id="PRU00221"/>
    </source>
</evidence>
<evidence type="ECO:0000256" key="4">
    <source>
        <dbReference type="ARBA" id="ARBA00023242"/>
    </source>
</evidence>
<dbReference type="InterPro" id="IPR001680">
    <property type="entry name" value="WD40_rpt"/>
</dbReference>
<accession>A0A316YYC6</accession>
<dbReference type="InterPro" id="IPR019775">
    <property type="entry name" value="WD40_repeat_CS"/>
</dbReference>
<evidence type="ECO:0000313" key="7">
    <source>
        <dbReference type="EMBL" id="PWN94457.1"/>
    </source>
</evidence>
<dbReference type="SUPFAM" id="SSF50978">
    <property type="entry name" value="WD40 repeat-like"/>
    <property type="match status" value="1"/>
</dbReference>
<dbReference type="GO" id="GO:0034967">
    <property type="term" value="C:Set3 complex"/>
    <property type="evidence" value="ECO:0007669"/>
    <property type="project" value="TreeGrafter"/>
</dbReference>
<dbReference type="GO" id="GO:0003714">
    <property type="term" value="F:transcription corepressor activity"/>
    <property type="evidence" value="ECO:0007669"/>
    <property type="project" value="InterPro"/>
</dbReference>
<feature type="region of interest" description="Disordered" evidence="6">
    <location>
        <begin position="540"/>
        <end position="595"/>
    </location>
</feature>
<feature type="repeat" description="WD" evidence="5">
    <location>
        <begin position="204"/>
        <end position="235"/>
    </location>
</feature>
<dbReference type="PROSITE" id="PS00678">
    <property type="entry name" value="WD_REPEATS_1"/>
    <property type="match status" value="4"/>
</dbReference>
<feature type="compositionally biased region" description="Low complexity" evidence="6">
    <location>
        <begin position="82"/>
        <end position="96"/>
    </location>
</feature>
<dbReference type="PANTHER" id="PTHR22846:SF2">
    <property type="entry name" value="F-BOX-LIKE_WD REPEAT-CONTAINING PROTEIN EBI"/>
    <property type="match status" value="1"/>
</dbReference>
<evidence type="ECO:0000256" key="3">
    <source>
        <dbReference type="ARBA" id="ARBA00022737"/>
    </source>
</evidence>
<organism evidence="7 8">
    <name type="scientific">Tilletiopsis washingtonensis</name>
    <dbReference type="NCBI Taxonomy" id="58919"/>
    <lineage>
        <taxon>Eukaryota</taxon>
        <taxon>Fungi</taxon>
        <taxon>Dikarya</taxon>
        <taxon>Basidiomycota</taxon>
        <taxon>Ustilaginomycotina</taxon>
        <taxon>Exobasidiomycetes</taxon>
        <taxon>Entylomatales</taxon>
        <taxon>Entylomatales incertae sedis</taxon>
        <taxon>Tilletiopsis</taxon>
    </lineage>
</organism>
<dbReference type="Pfam" id="PF00400">
    <property type="entry name" value="WD40"/>
    <property type="match status" value="7"/>
</dbReference>
<dbReference type="EMBL" id="KZ819314">
    <property type="protein sequence ID" value="PWN94457.1"/>
    <property type="molecule type" value="Genomic_DNA"/>
</dbReference>
<dbReference type="InterPro" id="IPR015943">
    <property type="entry name" value="WD40/YVTN_repeat-like_dom_sf"/>
</dbReference>